<gene>
    <name evidence="6" type="ORF">EDC91_10834</name>
</gene>
<dbReference type="PRINTS" id="PR01007">
    <property type="entry name" value="FLGHOOKFLIK"/>
</dbReference>
<feature type="compositionally biased region" description="Low complexity" evidence="4">
    <location>
        <begin position="497"/>
        <end position="508"/>
    </location>
</feature>
<comment type="similarity">
    <text evidence="2">Belongs to the FliK family.</text>
</comment>
<dbReference type="Pfam" id="PF02120">
    <property type="entry name" value="Flg_hook"/>
    <property type="match status" value="1"/>
</dbReference>
<dbReference type="GO" id="GO:0009424">
    <property type="term" value="C:bacterial-type flagellum hook"/>
    <property type="evidence" value="ECO:0007669"/>
    <property type="project" value="InterPro"/>
</dbReference>
<evidence type="ECO:0000313" key="7">
    <source>
        <dbReference type="Proteomes" id="UP000294832"/>
    </source>
</evidence>
<dbReference type="EMBL" id="SLWF01000008">
    <property type="protein sequence ID" value="TCN85796.1"/>
    <property type="molecule type" value="Genomic_DNA"/>
</dbReference>
<evidence type="ECO:0000259" key="5">
    <source>
        <dbReference type="Pfam" id="PF02120"/>
    </source>
</evidence>
<reference evidence="6 7" key="1">
    <citation type="submission" date="2019-03" db="EMBL/GenBank/DDBJ databases">
        <title>Freshwater and sediment microbial communities from various areas in North America, analyzing microbe dynamics in response to fracking.</title>
        <authorList>
            <person name="Lamendella R."/>
        </authorList>
    </citation>
    <scope>NUCLEOTIDE SEQUENCE [LARGE SCALE GENOMIC DNA]</scope>
    <source>
        <strain evidence="6 7">74A</strain>
    </source>
</reference>
<evidence type="ECO:0000256" key="4">
    <source>
        <dbReference type="SAM" id="MobiDB-lite"/>
    </source>
</evidence>
<accession>A0A4R2FFC7</accession>
<feature type="region of interest" description="Disordered" evidence="4">
    <location>
        <begin position="244"/>
        <end position="270"/>
    </location>
</feature>
<sequence length="541" mass="56842">MQQLANNVLLSPQNNAGKVITDSAKGSDKSDFFDAFQQAQSSNNYAGNKASAQVSAYSASAAAGSKKTLSSSNADADDKVASVLGQISMGKKLPPEEKLQNAVTKLAQLAGLDEQQLQQLSAEDPKAMLKQLAAMLNSQSAENSGSDTIGDSSNSALAKLLNALAALLQQSQQQGDASTTDTDQTLQALLSQLQQTDSEVHTAPSDQSATAKTGVNKDDESQADSPLEQALAELLAALQQLPVNQTSQPSNSSSGDELLNVNGSTQASPQGQLQQLLAQLLADEQSSAKDGNNNSVTDKSLLAGLAANKAEQQSTMLSADGDGAAKANSLDKFSDSIKAALESVADNAVKSPLNKESLSDNVITDNKSTPNSLALGAANTNQRHEIAQYQLSMRQAGEPLPNTQELAQRFAPVMRQQLLTMVNNGVHHAEIRLDPPELGAMTVKLQVQGDHTQVQFHVTQPQTRDLLEHSMPRLRELLQQQGMQLADGQVSQGGGQQSQPQGQMSSNGDISSTAVGEISAEELSAAPEPSLTSTSAIDYYA</sequence>
<feature type="compositionally biased region" description="Polar residues" evidence="4">
    <location>
        <begin position="530"/>
        <end position="541"/>
    </location>
</feature>
<dbReference type="PANTHER" id="PTHR37533:SF2">
    <property type="entry name" value="FLAGELLAR HOOK-LENGTH CONTROL PROTEIN"/>
    <property type="match status" value="1"/>
</dbReference>
<dbReference type="CDD" id="cd17470">
    <property type="entry name" value="T3SS_Flik_C"/>
    <property type="match status" value="1"/>
</dbReference>
<keyword evidence="6" id="KW-0282">Flagellum</keyword>
<keyword evidence="6" id="KW-0966">Cell projection</keyword>
<evidence type="ECO:0000256" key="2">
    <source>
        <dbReference type="ARBA" id="ARBA00009149"/>
    </source>
</evidence>
<name>A0A4R2FFC7_9GAMM</name>
<dbReference type="GO" id="GO:0044780">
    <property type="term" value="P:bacterial-type flagellum assembly"/>
    <property type="evidence" value="ECO:0007669"/>
    <property type="project" value="InterPro"/>
</dbReference>
<feature type="region of interest" description="Disordered" evidence="4">
    <location>
        <begin position="485"/>
        <end position="541"/>
    </location>
</feature>
<dbReference type="InterPro" id="IPR052563">
    <property type="entry name" value="FliK"/>
</dbReference>
<organism evidence="6 7">
    <name type="scientific">Shewanella fodinae</name>
    <dbReference type="NCBI Taxonomy" id="552357"/>
    <lineage>
        <taxon>Bacteria</taxon>
        <taxon>Pseudomonadati</taxon>
        <taxon>Pseudomonadota</taxon>
        <taxon>Gammaproteobacteria</taxon>
        <taxon>Alteromonadales</taxon>
        <taxon>Shewanellaceae</taxon>
        <taxon>Shewanella</taxon>
    </lineage>
</organism>
<dbReference type="Gene3D" id="3.30.750.140">
    <property type="match status" value="1"/>
</dbReference>
<dbReference type="InterPro" id="IPR001635">
    <property type="entry name" value="Flag_hook_Flik"/>
</dbReference>
<dbReference type="PANTHER" id="PTHR37533">
    <property type="entry name" value="FLAGELLAR HOOK-LENGTH CONTROL PROTEIN"/>
    <property type="match status" value="1"/>
</dbReference>
<dbReference type="InterPro" id="IPR021136">
    <property type="entry name" value="Flagellar_hook_control-like_C"/>
</dbReference>
<dbReference type="AlphaFoldDB" id="A0A4R2FFC7"/>
<dbReference type="InterPro" id="IPR038610">
    <property type="entry name" value="FliK-like_C_sf"/>
</dbReference>
<keyword evidence="3" id="KW-1005">Bacterial flagellum biogenesis</keyword>
<protein>
    <submittedName>
        <fullName evidence="6">Flagellar hook-length control protein FliK</fullName>
    </submittedName>
</protein>
<feature type="region of interest" description="Disordered" evidence="4">
    <location>
        <begin position="193"/>
        <end position="225"/>
    </location>
</feature>
<keyword evidence="6" id="KW-0969">Cilium</keyword>
<feature type="domain" description="Flagellar hook-length control protein-like C-terminal" evidence="5">
    <location>
        <begin position="416"/>
        <end position="499"/>
    </location>
</feature>
<evidence type="ECO:0000256" key="3">
    <source>
        <dbReference type="ARBA" id="ARBA00022795"/>
    </source>
</evidence>
<feature type="compositionally biased region" description="Polar residues" evidence="4">
    <location>
        <begin position="204"/>
        <end position="213"/>
    </location>
</feature>
<keyword evidence="7" id="KW-1185">Reference proteome</keyword>
<feature type="compositionally biased region" description="Polar residues" evidence="4">
    <location>
        <begin position="244"/>
        <end position="255"/>
    </location>
</feature>
<evidence type="ECO:0000313" key="6">
    <source>
        <dbReference type="EMBL" id="TCN85796.1"/>
    </source>
</evidence>
<proteinExistence type="inferred from homology"/>
<dbReference type="Proteomes" id="UP000294832">
    <property type="component" value="Unassembled WGS sequence"/>
</dbReference>
<comment type="function">
    <text evidence="1">Controls the length of the flagellar hook.</text>
</comment>
<comment type="caution">
    <text evidence="6">The sequence shown here is derived from an EMBL/GenBank/DDBJ whole genome shotgun (WGS) entry which is preliminary data.</text>
</comment>
<evidence type="ECO:0000256" key="1">
    <source>
        <dbReference type="ARBA" id="ARBA00003944"/>
    </source>
</evidence>
<dbReference type="OrthoDB" id="1792985at2"/>
<dbReference type="RefSeq" id="WP_133038550.1">
    <property type="nucleotide sequence ID" value="NZ_SLWF01000008.1"/>
</dbReference>